<reference evidence="2" key="1">
    <citation type="submission" date="2020-02" db="EMBL/GenBank/DDBJ databases">
        <authorList>
            <person name="Meier V. D."/>
        </authorList>
    </citation>
    <scope>NUCLEOTIDE SEQUENCE</scope>
    <source>
        <strain evidence="2">AVDCRST_MAG52</strain>
    </source>
</reference>
<feature type="compositionally biased region" description="Basic and acidic residues" evidence="1">
    <location>
        <begin position="70"/>
        <end position="99"/>
    </location>
</feature>
<dbReference type="AlphaFoldDB" id="A0A6J4HHL3"/>
<sequence length="143" mass="15663">ADQPAAQAQGPRGRHHRRDGERPDRARRAGGEGHRCARGVLRRAPDRRHRLRAGRRPRTARARGGPADRAGVRRHDGTGAHLPAGRERARPRADDDRQARAARPGRGRRAAARDRVDRRRRQGPARRAGGGAPPAGGLHPEPL</sequence>
<dbReference type="EMBL" id="CADCTN010000047">
    <property type="protein sequence ID" value="CAA9224879.1"/>
    <property type="molecule type" value="Genomic_DNA"/>
</dbReference>
<feature type="region of interest" description="Disordered" evidence="1">
    <location>
        <begin position="1"/>
        <end position="143"/>
    </location>
</feature>
<feature type="non-terminal residue" evidence="2">
    <location>
        <position position="143"/>
    </location>
</feature>
<feature type="compositionally biased region" description="Basic and acidic residues" evidence="1">
    <location>
        <begin position="18"/>
        <end position="35"/>
    </location>
</feature>
<evidence type="ECO:0000313" key="2">
    <source>
        <dbReference type="EMBL" id="CAA9224879.1"/>
    </source>
</evidence>
<accession>A0A6J4HHL3</accession>
<feature type="non-terminal residue" evidence="2">
    <location>
        <position position="1"/>
    </location>
</feature>
<gene>
    <name evidence="2" type="ORF">AVDCRST_MAG52-703</name>
</gene>
<name>A0A6J4HHL3_9ACTN</name>
<evidence type="ECO:0000256" key="1">
    <source>
        <dbReference type="SAM" id="MobiDB-lite"/>
    </source>
</evidence>
<feature type="compositionally biased region" description="Basic residues" evidence="1">
    <location>
        <begin position="36"/>
        <end position="61"/>
    </location>
</feature>
<organism evidence="2">
    <name type="scientific">uncultured Blastococcus sp</name>
    <dbReference type="NCBI Taxonomy" id="217144"/>
    <lineage>
        <taxon>Bacteria</taxon>
        <taxon>Bacillati</taxon>
        <taxon>Actinomycetota</taxon>
        <taxon>Actinomycetes</taxon>
        <taxon>Geodermatophilales</taxon>
        <taxon>Geodermatophilaceae</taxon>
        <taxon>Blastococcus</taxon>
        <taxon>environmental samples</taxon>
    </lineage>
</organism>
<proteinExistence type="predicted"/>
<protein>
    <submittedName>
        <fullName evidence="2">CBS domain protein</fullName>
    </submittedName>
</protein>